<dbReference type="EMBL" id="JANQDX010000018">
    <property type="protein sequence ID" value="KAL0906232.1"/>
    <property type="molecule type" value="Genomic_DNA"/>
</dbReference>
<keyword evidence="3" id="KW-1185">Reference proteome</keyword>
<dbReference type="AlphaFoldDB" id="A0ABD0U2J9"/>
<gene>
    <name evidence="2" type="ORF">M5K25_024708</name>
</gene>
<protein>
    <submittedName>
        <fullName evidence="2">Uncharacterized protein</fullName>
    </submittedName>
</protein>
<accession>A0ABD0U2J9</accession>
<evidence type="ECO:0000313" key="3">
    <source>
        <dbReference type="Proteomes" id="UP001552299"/>
    </source>
</evidence>
<evidence type="ECO:0000256" key="1">
    <source>
        <dbReference type="SAM" id="MobiDB-lite"/>
    </source>
</evidence>
<comment type="caution">
    <text evidence="2">The sequence shown here is derived from an EMBL/GenBank/DDBJ whole genome shotgun (WGS) entry which is preliminary data.</text>
</comment>
<reference evidence="2 3" key="1">
    <citation type="journal article" date="2024" name="Plant Biotechnol. J.">
        <title>Dendrobium thyrsiflorum genome and its molecular insights into genes involved in important horticultural traits.</title>
        <authorList>
            <person name="Chen B."/>
            <person name="Wang J.Y."/>
            <person name="Zheng P.J."/>
            <person name="Li K.L."/>
            <person name="Liang Y.M."/>
            <person name="Chen X.F."/>
            <person name="Zhang C."/>
            <person name="Zhao X."/>
            <person name="He X."/>
            <person name="Zhang G.Q."/>
            <person name="Liu Z.J."/>
            <person name="Xu Q."/>
        </authorList>
    </citation>
    <scope>NUCLEOTIDE SEQUENCE [LARGE SCALE GENOMIC DNA]</scope>
    <source>
        <strain evidence="2">GZMU011</strain>
    </source>
</reference>
<evidence type="ECO:0000313" key="2">
    <source>
        <dbReference type="EMBL" id="KAL0906232.1"/>
    </source>
</evidence>
<dbReference type="Proteomes" id="UP001552299">
    <property type="component" value="Unassembled WGS sequence"/>
</dbReference>
<feature type="compositionally biased region" description="Low complexity" evidence="1">
    <location>
        <begin position="88"/>
        <end position="98"/>
    </location>
</feature>
<organism evidence="2 3">
    <name type="scientific">Dendrobium thyrsiflorum</name>
    <name type="common">Pinecone-like raceme dendrobium</name>
    <name type="synonym">Orchid</name>
    <dbReference type="NCBI Taxonomy" id="117978"/>
    <lineage>
        <taxon>Eukaryota</taxon>
        <taxon>Viridiplantae</taxon>
        <taxon>Streptophyta</taxon>
        <taxon>Embryophyta</taxon>
        <taxon>Tracheophyta</taxon>
        <taxon>Spermatophyta</taxon>
        <taxon>Magnoliopsida</taxon>
        <taxon>Liliopsida</taxon>
        <taxon>Asparagales</taxon>
        <taxon>Orchidaceae</taxon>
        <taxon>Epidendroideae</taxon>
        <taxon>Malaxideae</taxon>
        <taxon>Dendrobiinae</taxon>
        <taxon>Dendrobium</taxon>
    </lineage>
</organism>
<name>A0ABD0U2J9_DENTH</name>
<feature type="region of interest" description="Disordered" evidence="1">
    <location>
        <begin position="67"/>
        <end position="132"/>
    </location>
</feature>
<proteinExistence type="predicted"/>
<sequence length="132" mass="14440">MKAELTWFGSSRIRLCTAPQTSNPVACPSADFLRSSTPNSYRHFRFPVPLPFANPSLLAAYPHQIKASSDASNHRAEPKICSKPFAPSSIRSSCISRSQPLPCSPNLLSHSRTPSAPHDLTSLPSDRSKRNP</sequence>